<dbReference type="Proteomes" id="UP000001996">
    <property type="component" value="Unassembled WGS sequence"/>
</dbReference>
<dbReference type="HOGENOM" id="CLU_385900_0_0_1"/>
<dbReference type="GO" id="GO:0042254">
    <property type="term" value="P:ribosome biogenesis"/>
    <property type="evidence" value="ECO:0007669"/>
    <property type="project" value="TreeGrafter"/>
</dbReference>
<dbReference type="eggNOG" id="ENOG502QTEB">
    <property type="taxonomic scope" value="Eukaryota"/>
</dbReference>
<feature type="compositionally biased region" description="Low complexity" evidence="1">
    <location>
        <begin position="600"/>
        <end position="629"/>
    </location>
</feature>
<feature type="domain" description="Nucleolar 27S pre-rRNA processing Urb2/Npa2 C-terminal" evidence="2">
    <location>
        <begin position="477"/>
        <end position="716"/>
    </location>
</feature>
<dbReference type="AlphaFoldDB" id="A5DZ61"/>
<dbReference type="GO" id="GO:0005730">
    <property type="term" value="C:nucleolus"/>
    <property type="evidence" value="ECO:0007669"/>
    <property type="project" value="TreeGrafter"/>
</dbReference>
<name>A5DZ61_LODEL</name>
<dbReference type="STRING" id="379508.A5DZ61"/>
<organism evidence="3 4">
    <name type="scientific">Lodderomyces elongisporus (strain ATCC 11503 / CBS 2605 / JCM 1781 / NBRC 1676 / NRRL YB-4239)</name>
    <name type="common">Yeast</name>
    <name type="synonym">Saccharomyces elongisporus</name>
    <dbReference type="NCBI Taxonomy" id="379508"/>
    <lineage>
        <taxon>Eukaryota</taxon>
        <taxon>Fungi</taxon>
        <taxon>Dikarya</taxon>
        <taxon>Ascomycota</taxon>
        <taxon>Saccharomycotina</taxon>
        <taxon>Pichiomycetes</taxon>
        <taxon>Debaryomycetaceae</taxon>
        <taxon>Candida/Lodderomyces clade</taxon>
        <taxon>Lodderomyces</taxon>
    </lineage>
</organism>
<dbReference type="InterPro" id="IPR052609">
    <property type="entry name" value="Ribosome_Biogenesis_Reg"/>
</dbReference>
<dbReference type="VEuPathDB" id="FungiDB:LELG_02648"/>
<dbReference type="GeneID" id="5233113"/>
<dbReference type="PANTHER" id="PTHR15682">
    <property type="entry name" value="UNHEALTHY RIBOSOME BIOGENESIS PROTEIN 2 HOMOLOG"/>
    <property type="match status" value="1"/>
</dbReference>
<dbReference type="FunCoup" id="A5DZ61">
    <property type="interactions" value="157"/>
</dbReference>
<evidence type="ECO:0000259" key="2">
    <source>
        <dbReference type="Pfam" id="PF10441"/>
    </source>
</evidence>
<keyword evidence="4" id="KW-1185">Reference proteome</keyword>
<evidence type="ECO:0000256" key="1">
    <source>
        <dbReference type="SAM" id="MobiDB-lite"/>
    </source>
</evidence>
<dbReference type="Pfam" id="PF10441">
    <property type="entry name" value="Urb2"/>
    <property type="match status" value="1"/>
</dbReference>
<dbReference type="InterPro" id="IPR016024">
    <property type="entry name" value="ARM-type_fold"/>
</dbReference>
<dbReference type="PANTHER" id="PTHR15682:SF2">
    <property type="entry name" value="UNHEALTHY RIBOSOME BIOGENESIS PROTEIN 2 HOMOLOG"/>
    <property type="match status" value="1"/>
</dbReference>
<proteinExistence type="predicted"/>
<accession>A5DZ61</accession>
<dbReference type="InParanoid" id="A5DZ61"/>
<evidence type="ECO:0000313" key="3">
    <source>
        <dbReference type="EMBL" id="EDK44469.1"/>
    </source>
</evidence>
<gene>
    <name evidence="3" type="ORF">LELG_02648</name>
</gene>
<protein>
    <recommendedName>
        <fullName evidence="2">Nucleolar 27S pre-rRNA processing Urb2/Npa2 C-terminal domain-containing protein</fullName>
    </recommendedName>
</protein>
<dbReference type="SUPFAM" id="SSF48371">
    <property type="entry name" value="ARM repeat"/>
    <property type="match status" value="1"/>
</dbReference>
<evidence type="ECO:0000313" key="4">
    <source>
        <dbReference type="Proteomes" id="UP000001996"/>
    </source>
</evidence>
<reference evidence="3 4" key="1">
    <citation type="journal article" date="2009" name="Nature">
        <title>Evolution of pathogenicity and sexual reproduction in eight Candida genomes.</title>
        <authorList>
            <person name="Butler G."/>
            <person name="Rasmussen M.D."/>
            <person name="Lin M.F."/>
            <person name="Santos M.A."/>
            <person name="Sakthikumar S."/>
            <person name="Munro C.A."/>
            <person name="Rheinbay E."/>
            <person name="Grabherr M."/>
            <person name="Forche A."/>
            <person name="Reedy J.L."/>
            <person name="Agrafioti I."/>
            <person name="Arnaud M.B."/>
            <person name="Bates S."/>
            <person name="Brown A.J."/>
            <person name="Brunke S."/>
            <person name="Costanzo M.C."/>
            <person name="Fitzpatrick D.A."/>
            <person name="de Groot P.W."/>
            <person name="Harris D."/>
            <person name="Hoyer L.L."/>
            <person name="Hube B."/>
            <person name="Klis F.M."/>
            <person name="Kodira C."/>
            <person name="Lennard N."/>
            <person name="Logue M.E."/>
            <person name="Martin R."/>
            <person name="Neiman A.M."/>
            <person name="Nikolaou E."/>
            <person name="Quail M.A."/>
            <person name="Quinn J."/>
            <person name="Santos M.C."/>
            <person name="Schmitzberger F.F."/>
            <person name="Sherlock G."/>
            <person name="Shah P."/>
            <person name="Silverstein K.A."/>
            <person name="Skrzypek M.S."/>
            <person name="Soll D."/>
            <person name="Staggs R."/>
            <person name="Stansfield I."/>
            <person name="Stumpf M.P."/>
            <person name="Sudbery P.E."/>
            <person name="Srikantha T."/>
            <person name="Zeng Q."/>
            <person name="Berman J."/>
            <person name="Berriman M."/>
            <person name="Heitman J."/>
            <person name="Gow N.A."/>
            <person name="Lorenz M.C."/>
            <person name="Birren B.W."/>
            <person name="Kellis M."/>
            <person name="Cuomo C.A."/>
        </authorList>
    </citation>
    <scope>NUCLEOTIDE SEQUENCE [LARGE SCALE GENOMIC DNA]</scope>
    <source>
        <strain evidence="4">ATCC 11503 / BCRC 21390 / CBS 2605 / JCM 1781 / NBRC 1676 / NRRL YB-4239</strain>
    </source>
</reference>
<dbReference type="InterPro" id="IPR018849">
    <property type="entry name" value="Urb2/Npa2_C"/>
</dbReference>
<sequence length="716" mass="81019">MLLTNLKEACGESWHVHYNILCLYPDTNVNYLVSELLLKSLESDPYYYYVVFRLYELSKISSITNEQQDGFLKILNAFKDSDLSLVTSVTKRWFTVLNHCFSTENLNKLAVFLIKFASFKNIPDEFFEQQKFVTLVSKALLQRPEPSVILHFPVACIPKRIRKEIIDELVEQYFKVPSNDKLYCIKHLLKGMSLHSNLETKFEVLKKLVQDVNGMTFHEHDEDMKKESKELVEGIVSLIFAAHFKQIKDKESFRYISNVVELLLTSLSLDKFDMTCELEIVTIILKECTTDSFAAIQKLRETFISYCLIALNNYRDDKVTRSSMLQSLVSCAIASEATFEQITTGISSFDAMSLKDATMSSTLTKLIAKIMPVSRKYAIYFLGLLLINLSLGEEDALIALCCYFERQSMDVAAQDDIIAEFLGFLNQAGSVNSARALTIACALLNSSRKGTNPKLISKLIWSISTLNAKANSGIVSSILRITREVLSTKPYLFDQYGLENTIYLVSNIVKNVRAESDNNVSESIYVASTQVLSSILLYHRFQLTTRHHILMDIMTFLLQDLCTVGSQAHSVQAASAYLRLLHNMCEPMKRVEDRLEKHSTTTTTTTTAAAAASSSSSSSSKLSIPTSSHSLTPLSNEYKKYLRRHVPILLTNYVNFQLKFNFDKAVNDTISSGIYSIFDVLSQSQLHALNAALDFGGRAFFKSLYNDYKEYGKWKG</sequence>
<feature type="region of interest" description="Disordered" evidence="1">
    <location>
        <begin position="594"/>
        <end position="629"/>
    </location>
</feature>
<dbReference type="OrthoDB" id="160374at2759"/>
<dbReference type="KEGG" id="lel:PVL30_003497"/>
<dbReference type="EMBL" id="CH981526">
    <property type="protein sequence ID" value="EDK44469.1"/>
    <property type="molecule type" value="Genomic_DNA"/>
</dbReference>